<feature type="transmembrane region" description="Helical" evidence="1">
    <location>
        <begin position="89"/>
        <end position="114"/>
    </location>
</feature>
<name>A0ABW9RWC9_9BACT</name>
<dbReference type="Proteomes" id="UP000798808">
    <property type="component" value="Unassembled WGS sequence"/>
</dbReference>
<evidence type="ECO:0000313" key="2">
    <source>
        <dbReference type="EMBL" id="MTI28508.1"/>
    </source>
</evidence>
<dbReference type="InterPro" id="IPR021257">
    <property type="entry name" value="DUF2809"/>
</dbReference>
<keyword evidence="3" id="KW-1185">Reference proteome</keyword>
<protein>
    <submittedName>
        <fullName evidence="2">DUF2809 domain-containing protein</fullName>
    </submittedName>
</protein>
<sequence length="128" mass="14686">MFKFQKKYFFLTIGLLITEILIALYVHDRIIRPYIGDLLVVILIYTFFKSFLNVPVTKMALAVLLFSYAVEAGQYFGLVYLLGLEDYKIARIIIGVSFEWLDLIAYTAGIILVLTFDKPKTDKAVETT</sequence>
<dbReference type="Pfam" id="PF10990">
    <property type="entry name" value="DUF2809"/>
    <property type="match status" value="1"/>
</dbReference>
<evidence type="ECO:0000313" key="3">
    <source>
        <dbReference type="Proteomes" id="UP000798808"/>
    </source>
</evidence>
<feature type="transmembrane region" description="Helical" evidence="1">
    <location>
        <begin position="31"/>
        <end position="48"/>
    </location>
</feature>
<reference evidence="2 3" key="1">
    <citation type="submission" date="2019-02" db="EMBL/GenBank/DDBJ databases">
        <authorList>
            <person name="Goldberg S.R."/>
            <person name="Haltli B.A."/>
            <person name="Correa H."/>
            <person name="Russell K.G."/>
        </authorList>
    </citation>
    <scope>NUCLEOTIDE SEQUENCE [LARGE SCALE GENOMIC DNA]</scope>
    <source>
        <strain evidence="2 3">JCM 16186</strain>
    </source>
</reference>
<evidence type="ECO:0000256" key="1">
    <source>
        <dbReference type="SAM" id="Phobius"/>
    </source>
</evidence>
<dbReference type="RefSeq" id="WP_155176101.1">
    <property type="nucleotide sequence ID" value="NZ_BAAAFL010000053.1"/>
</dbReference>
<dbReference type="EMBL" id="SMLW01000665">
    <property type="protein sequence ID" value="MTI28508.1"/>
    <property type="molecule type" value="Genomic_DNA"/>
</dbReference>
<keyword evidence="1" id="KW-0812">Transmembrane</keyword>
<comment type="caution">
    <text evidence="2">The sequence shown here is derived from an EMBL/GenBank/DDBJ whole genome shotgun (WGS) entry which is preliminary data.</text>
</comment>
<feature type="transmembrane region" description="Helical" evidence="1">
    <location>
        <begin position="60"/>
        <end position="83"/>
    </location>
</feature>
<keyword evidence="1" id="KW-1133">Transmembrane helix</keyword>
<keyword evidence="1" id="KW-0472">Membrane</keyword>
<organism evidence="2 3">
    <name type="scientific">Fulvivirga kasyanovii</name>
    <dbReference type="NCBI Taxonomy" id="396812"/>
    <lineage>
        <taxon>Bacteria</taxon>
        <taxon>Pseudomonadati</taxon>
        <taxon>Bacteroidota</taxon>
        <taxon>Cytophagia</taxon>
        <taxon>Cytophagales</taxon>
        <taxon>Fulvivirgaceae</taxon>
        <taxon>Fulvivirga</taxon>
    </lineage>
</organism>
<accession>A0ABW9RWC9</accession>
<feature type="transmembrane region" description="Helical" evidence="1">
    <location>
        <begin position="7"/>
        <end position="25"/>
    </location>
</feature>
<gene>
    <name evidence="2" type="ORF">E1163_26360</name>
</gene>
<proteinExistence type="predicted"/>